<accession>A0ABV5KB53</accession>
<evidence type="ECO:0000256" key="2">
    <source>
        <dbReference type="SAM" id="Phobius"/>
    </source>
</evidence>
<keyword evidence="2" id="KW-0472">Membrane</keyword>
<comment type="caution">
    <text evidence="3">The sequence shown here is derived from an EMBL/GenBank/DDBJ whole genome shotgun (WGS) entry which is preliminary data.</text>
</comment>
<dbReference type="Pfam" id="PF01066">
    <property type="entry name" value="CDP-OH_P_transf"/>
    <property type="match status" value="1"/>
</dbReference>
<reference evidence="3 4" key="1">
    <citation type="submission" date="2024-09" db="EMBL/GenBank/DDBJ databases">
        <authorList>
            <person name="Sun Q."/>
            <person name="Mori K."/>
        </authorList>
    </citation>
    <scope>NUCLEOTIDE SEQUENCE [LARGE SCALE GENOMIC DNA]</scope>
    <source>
        <strain evidence="3 4">JCM 9626</strain>
    </source>
</reference>
<protein>
    <submittedName>
        <fullName evidence="3">CDP-alcohol phosphatidyltransferase family protein</fullName>
        <ecNumber evidence="3">2.7.8.-</ecNumber>
    </submittedName>
</protein>
<feature type="transmembrane region" description="Helical" evidence="2">
    <location>
        <begin position="117"/>
        <end position="142"/>
    </location>
</feature>
<dbReference type="EC" id="2.7.8.-" evidence="3"/>
<sequence length="265" mass="26808">MDHAREEAYAHWSRLHGDLDPRGSFWVSGWVRLSHACARPLARRGVAPGAVTVAGVVVIALAPLLASLGAAWPLVATLVVVLGAVLDGVDGAVAAQTGTASAWGRVLDALADRVGDVLVLGSLVVLGAPLWLGAAVVVVTLLHESVRASAQAAGLVGPGVVTVWERPSRIIVAAFGTGLVGLEWVARRVGIDVLPGVDGDVLATTATAIGAVLAVVAIAHLTVVVRRSLAAPVVGQAGPTRPATIRADSTTSGSPPPGCEEPPTR</sequence>
<evidence type="ECO:0000313" key="4">
    <source>
        <dbReference type="Proteomes" id="UP001589750"/>
    </source>
</evidence>
<keyword evidence="2" id="KW-1133">Transmembrane helix</keyword>
<keyword evidence="2" id="KW-0812">Transmembrane</keyword>
<dbReference type="RefSeq" id="WP_140007448.1">
    <property type="nucleotide sequence ID" value="NZ_JBHMDG010000015.1"/>
</dbReference>
<evidence type="ECO:0000256" key="1">
    <source>
        <dbReference type="SAM" id="MobiDB-lite"/>
    </source>
</evidence>
<dbReference type="EMBL" id="JBHMDG010000015">
    <property type="protein sequence ID" value="MFB9313966.1"/>
    <property type="molecule type" value="Genomic_DNA"/>
</dbReference>
<feature type="transmembrane region" description="Helical" evidence="2">
    <location>
        <begin position="170"/>
        <end position="186"/>
    </location>
</feature>
<gene>
    <name evidence="3" type="ORF">ACFFRI_13005</name>
</gene>
<feature type="region of interest" description="Disordered" evidence="1">
    <location>
        <begin position="235"/>
        <end position="265"/>
    </location>
</feature>
<feature type="compositionally biased region" description="Pro residues" evidence="1">
    <location>
        <begin position="254"/>
        <end position="265"/>
    </location>
</feature>
<feature type="transmembrane region" description="Helical" evidence="2">
    <location>
        <begin position="206"/>
        <end position="225"/>
    </location>
</feature>
<dbReference type="Proteomes" id="UP001589750">
    <property type="component" value="Unassembled WGS sequence"/>
</dbReference>
<dbReference type="InterPro" id="IPR000462">
    <property type="entry name" value="CDP-OH_P_trans"/>
</dbReference>
<keyword evidence="4" id="KW-1185">Reference proteome</keyword>
<feature type="transmembrane region" description="Helical" evidence="2">
    <location>
        <begin position="49"/>
        <end position="72"/>
    </location>
</feature>
<dbReference type="GO" id="GO:0016740">
    <property type="term" value="F:transferase activity"/>
    <property type="evidence" value="ECO:0007669"/>
    <property type="project" value="UniProtKB-KW"/>
</dbReference>
<keyword evidence="3" id="KW-0808">Transferase</keyword>
<dbReference type="Gene3D" id="1.20.120.1760">
    <property type="match status" value="1"/>
</dbReference>
<organism evidence="3 4">
    <name type="scientific">Nocardioides plantarum</name>
    <dbReference type="NCBI Taxonomy" id="29299"/>
    <lineage>
        <taxon>Bacteria</taxon>
        <taxon>Bacillati</taxon>
        <taxon>Actinomycetota</taxon>
        <taxon>Actinomycetes</taxon>
        <taxon>Propionibacteriales</taxon>
        <taxon>Nocardioidaceae</taxon>
        <taxon>Nocardioides</taxon>
    </lineage>
</organism>
<name>A0ABV5KB53_9ACTN</name>
<evidence type="ECO:0000313" key="3">
    <source>
        <dbReference type="EMBL" id="MFB9313966.1"/>
    </source>
</evidence>
<dbReference type="InterPro" id="IPR043130">
    <property type="entry name" value="CDP-OH_PTrfase_TM_dom"/>
</dbReference>
<proteinExistence type="predicted"/>